<feature type="transmembrane region" description="Helical" evidence="1">
    <location>
        <begin position="13"/>
        <end position="30"/>
    </location>
</feature>
<keyword evidence="1" id="KW-1133">Transmembrane helix</keyword>
<evidence type="ECO:0000313" key="2">
    <source>
        <dbReference type="EMBL" id="VEB61827.1"/>
    </source>
</evidence>
<dbReference type="GO" id="GO:0016740">
    <property type="term" value="F:transferase activity"/>
    <property type="evidence" value="ECO:0007669"/>
    <property type="project" value="UniProtKB-KW"/>
</dbReference>
<keyword evidence="1" id="KW-0472">Membrane</keyword>
<dbReference type="Proteomes" id="UP000269208">
    <property type="component" value="Chromosome"/>
</dbReference>
<dbReference type="EC" id="2.7.-.-" evidence="2"/>
<name>A0A3S4JH07_SALET</name>
<gene>
    <name evidence="2" type="primary">ybiP_2</name>
    <name evidence="2" type="ORF">NCTC6754_07202</name>
</gene>
<evidence type="ECO:0000256" key="1">
    <source>
        <dbReference type="SAM" id="Phobius"/>
    </source>
</evidence>
<evidence type="ECO:0000313" key="3">
    <source>
        <dbReference type="Proteomes" id="UP000269208"/>
    </source>
</evidence>
<protein>
    <submittedName>
        <fullName evidence="2">Integral membrane protein</fullName>
        <ecNumber evidence="2">2.7.-.-</ecNumber>
    </submittedName>
</protein>
<reference evidence="2 3" key="1">
    <citation type="submission" date="2018-12" db="EMBL/GenBank/DDBJ databases">
        <authorList>
            <consortium name="Pathogen Informatics"/>
        </authorList>
    </citation>
    <scope>NUCLEOTIDE SEQUENCE [LARGE SCALE GENOMIC DNA]</scope>
    <source>
        <strain evidence="2 3">NCTC6754</strain>
    </source>
</reference>
<dbReference type="AlphaFoldDB" id="A0A3S4JH07"/>
<dbReference type="EMBL" id="LR134190">
    <property type="protein sequence ID" value="VEB61827.1"/>
    <property type="molecule type" value="Genomic_DNA"/>
</dbReference>
<proteinExistence type="predicted"/>
<keyword evidence="2" id="KW-0808">Transferase</keyword>
<sequence length="70" mass="8080">MEESSEILTIFPWYSYLTGLFIFALGIIALRRRKEEVRPRWNSLDSLCLLISVAGIFRRAGTKSGLGRRF</sequence>
<organism evidence="2 3">
    <name type="scientific">Salmonella enterica I</name>
    <dbReference type="NCBI Taxonomy" id="59201"/>
    <lineage>
        <taxon>Bacteria</taxon>
        <taxon>Pseudomonadati</taxon>
        <taxon>Pseudomonadota</taxon>
        <taxon>Gammaproteobacteria</taxon>
        <taxon>Enterobacterales</taxon>
        <taxon>Enterobacteriaceae</taxon>
        <taxon>Salmonella</taxon>
    </lineage>
</organism>
<accession>A0A3S4JH07</accession>
<keyword evidence="1" id="KW-0812">Transmembrane</keyword>